<feature type="compositionally biased region" description="Low complexity" evidence="1">
    <location>
        <begin position="1"/>
        <end position="10"/>
    </location>
</feature>
<accession>A0A804PSV3</accession>
<protein>
    <submittedName>
        <fullName evidence="2">Uncharacterized protein</fullName>
    </submittedName>
</protein>
<feature type="compositionally biased region" description="Low complexity" evidence="1">
    <location>
        <begin position="93"/>
        <end position="104"/>
    </location>
</feature>
<organism evidence="2 3">
    <name type="scientific">Zea mays</name>
    <name type="common">Maize</name>
    <dbReference type="NCBI Taxonomy" id="4577"/>
    <lineage>
        <taxon>Eukaryota</taxon>
        <taxon>Viridiplantae</taxon>
        <taxon>Streptophyta</taxon>
        <taxon>Embryophyta</taxon>
        <taxon>Tracheophyta</taxon>
        <taxon>Spermatophyta</taxon>
        <taxon>Magnoliopsida</taxon>
        <taxon>Liliopsida</taxon>
        <taxon>Poales</taxon>
        <taxon>Poaceae</taxon>
        <taxon>PACMAD clade</taxon>
        <taxon>Panicoideae</taxon>
        <taxon>Andropogonodae</taxon>
        <taxon>Andropogoneae</taxon>
        <taxon>Tripsacinae</taxon>
        <taxon>Zea</taxon>
    </lineage>
</organism>
<keyword evidence="3" id="KW-1185">Reference proteome</keyword>
<dbReference type="InParanoid" id="A0A804PSV3"/>
<evidence type="ECO:0000313" key="3">
    <source>
        <dbReference type="Proteomes" id="UP000007305"/>
    </source>
</evidence>
<proteinExistence type="predicted"/>
<feature type="region of interest" description="Disordered" evidence="1">
    <location>
        <begin position="62"/>
        <end position="131"/>
    </location>
</feature>
<evidence type="ECO:0000313" key="2">
    <source>
        <dbReference type="EnsemblPlants" id="Zm00001eb269090_P001"/>
    </source>
</evidence>
<feature type="region of interest" description="Disordered" evidence="1">
    <location>
        <begin position="1"/>
        <end position="21"/>
    </location>
</feature>
<dbReference type="Proteomes" id="UP000007305">
    <property type="component" value="Chromosome 6"/>
</dbReference>
<dbReference type="AlphaFoldDB" id="A0A804PSV3"/>
<sequence length="131" mass="13913">MEQGDAAARPQGRRGGAPRLLAEQRRRAWASYCLPWGREGRRLGGSFLGAMAERKLLRAAARKTGTGSTAGVQLGGRSRGKTERAPACCSPWRGARLPAAARGGKSQGEKKAWGKKKADGGWKNNRGGNAK</sequence>
<reference evidence="3" key="1">
    <citation type="journal article" date="2009" name="Science">
        <title>The B73 maize genome: complexity, diversity, and dynamics.</title>
        <authorList>
            <person name="Schnable P.S."/>
            <person name="Ware D."/>
            <person name="Fulton R.S."/>
            <person name="Stein J.C."/>
            <person name="Wei F."/>
            <person name="Pasternak S."/>
            <person name="Liang C."/>
            <person name="Zhang J."/>
            <person name="Fulton L."/>
            <person name="Graves T.A."/>
            <person name="Minx P."/>
            <person name="Reily A.D."/>
            <person name="Courtney L."/>
            <person name="Kruchowski S.S."/>
            <person name="Tomlinson C."/>
            <person name="Strong C."/>
            <person name="Delehaunty K."/>
            <person name="Fronick C."/>
            <person name="Courtney B."/>
            <person name="Rock S.M."/>
            <person name="Belter E."/>
            <person name="Du F."/>
            <person name="Kim K."/>
            <person name="Abbott R.M."/>
            <person name="Cotton M."/>
            <person name="Levy A."/>
            <person name="Marchetto P."/>
            <person name="Ochoa K."/>
            <person name="Jackson S.M."/>
            <person name="Gillam B."/>
            <person name="Chen W."/>
            <person name="Yan L."/>
            <person name="Higginbotham J."/>
            <person name="Cardenas M."/>
            <person name="Waligorski J."/>
            <person name="Applebaum E."/>
            <person name="Phelps L."/>
            <person name="Falcone J."/>
            <person name="Kanchi K."/>
            <person name="Thane T."/>
            <person name="Scimone A."/>
            <person name="Thane N."/>
            <person name="Henke J."/>
            <person name="Wang T."/>
            <person name="Ruppert J."/>
            <person name="Shah N."/>
            <person name="Rotter K."/>
            <person name="Hodges J."/>
            <person name="Ingenthron E."/>
            <person name="Cordes M."/>
            <person name="Kohlberg S."/>
            <person name="Sgro J."/>
            <person name="Delgado B."/>
            <person name="Mead K."/>
            <person name="Chinwalla A."/>
            <person name="Leonard S."/>
            <person name="Crouse K."/>
            <person name="Collura K."/>
            <person name="Kudrna D."/>
            <person name="Currie J."/>
            <person name="He R."/>
            <person name="Angelova A."/>
            <person name="Rajasekar S."/>
            <person name="Mueller T."/>
            <person name="Lomeli R."/>
            <person name="Scara G."/>
            <person name="Ko A."/>
            <person name="Delaney K."/>
            <person name="Wissotski M."/>
            <person name="Lopez G."/>
            <person name="Campos D."/>
            <person name="Braidotti M."/>
            <person name="Ashley E."/>
            <person name="Golser W."/>
            <person name="Kim H."/>
            <person name="Lee S."/>
            <person name="Lin J."/>
            <person name="Dujmic Z."/>
            <person name="Kim W."/>
            <person name="Talag J."/>
            <person name="Zuccolo A."/>
            <person name="Fan C."/>
            <person name="Sebastian A."/>
            <person name="Kramer M."/>
            <person name="Spiegel L."/>
            <person name="Nascimento L."/>
            <person name="Zutavern T."/>
            <person name="Miller B."/>
            <person name="Ambroise C."/>
            <person name="Muller S."/>
            <person name="Spooner W."/>
            <person name="Narechania A."/>
            <person name="Ren L."/>
            <person name="Wei S."/>
            <person name="Kumari S."/>
            <person name="Faga B."/>
            <person name="Levy M.J."/>
            <person name="McMahan L."/>
            <person name="Van Buren P."/>
            <person name="Vaughn M.W."/>
            <person name="Ying K."/>
            <person name="Yeh C.-T."/>
            <person name="Emrich S.J."/>
            <person name="Jia Y."/>
            <person name="Kalyanaraman A."/>
            <person name="Hsia A.-P."/>
            <person name="Barbazuk W.B."/>
            <person name="Baucom R.S."/>
            <person name="Brutnell T.P."/>
            <person name="Carpita N.C."/>
            <person name="Chaparro C."/>
            <person name="Chia J.-M."/>
            <person name="Deragon J.-M."/>
            <person name="Estill J.C."/>
            <person name="Fu Y."/>
            <person name="Jeddeloh J.A."/>
            <person name="Han Y."/>
            <person name="Lee H."/>
            <person name="Li P."/>
            <person name="Lisch D.R."/>
            <person name="Liu S."/>
            <person name="Liu Z."/>
            <person name="Nagel D.H."/>
            <person name="McCann M.C."/>
            <person name="SanMiguel P."/>
            <person name="Myers A.M."/>
            <person name="Nettleton D."/>
            <person name="Nguyen J."/>
            <person name="Penning B.W."/>
            <person name="Ponnala L."/>
            <person name="Schneider K.L."/>
            <person name="Schwartz D.C."/>
            <person name="Sharma A."/>
            <person name="Soderlund C."/>
            <person name="Springer N.M."/>
            <person name="Sun Q."/>
            <person name="Wang H."/>
            <person name="Waterman M."/>
            <person name="Westerman R."/>
            <person name="Wolfgruber T.K."/>
            <person name="Yang L."/>
            <person name="Yu Y."/>
            <person name="Zhang L."/>
            <person name="Zhou S."/>
            <person name="Zhu Q."/>
            <person name="Bennetzen J.L."/>
            <person name="Dawe R.K."/>
            <person name="Jiang J."/>
            <person name="Jiang N."/>
            <person name="Presting G.G."/>
            <person name="Wessler S.R."/>
            <person name="Aluru S."/>
            <person name="Martienssen R.A."/>
            <person name="Clifton S.W."/>
            <person name="McCombie W.R."/>
            <person name="Wing R.A."/>
            <person name="Wilson R.K."/>
        </authorList>
    </citation>
    <scope>NUCLEOTIDE SEQUENCE [LARGE SCALE GENOMIC DNA]</scope>
    <source>
        <strain evidence="3">cv. B73</strain>
    </source>
</reference>
<dbReference type="Gramene" id="Zm00001eb269090_T001">
    <property type="protein sequence ID" value="Zm00001eb269090_P001"/>
    <property type="gene ID" value="Zm00001eb269090"/>
</dbReference>
<reference evidence="2" key="3">
    <citation type="submission" date="2021-05" db="UniProtKB">
        <authorList>
            <consortium name="EnsemblPlants"/>
        </authorList>
    </citation>
    <scope>IDENTIFICATION</scope>
    <source>
        <strain evidence="2">cv. B73</strain>
    </source>
</reference>
<name>A0A804PSV3_MAIZE</name>
<dbReference type="EnsemblPlants" id="Zm00001eb269090_T001">
    <property type="protein sequence ID" value="Zm00001eb269090_P001"/>
    <property type="gene ID" value="Zm00001eb269090"/>
</dbReference>
<reference evidence="2" key="2">
    <citation type="submission" date="2019-07" db="EMBL/GenBank/DDBJ databases">
        <authorList>
            <person name="Seetharam A."/>
            <person name="Woodhouse M."/>
            <person name="Cannon E."/>
        </authorList>
    </citation>
    <scope>NUCLEOTIDE SEQUENCE [LARGE SCALE GENOMIC DNA]</scope>
    <source>
        <strain evidence="2">cv. B73</strain>
    </source>
</reference>
<evidence type="ECO:0000256" key="1">
    <source>
        <dbReference type="SAM" id="MobiDB-lite"/>
    </source>
</evidence>
<feature type="compositionally biased region" description="Basic and acidic residues" evidence="1">
    <location>
        <begin position="107"/>
        <end position="120"/>
    </location>
</feature>